<dbReference type="InterPro" id="IPR003439">
    <property type="entry name" value="ABC_transporter-like_ATP-bd"/>
</dbReference>
<keyword evidence="3" id="KW-0547">Nucleotide-binding</keyword>
<dbReference type="CDD" id="cd03224">
    <property type="entry name" value="ABC_TM1139_LivF_branched"/>
    <property type="match status" value="1"/>
</dbReference>
<dbReference type="PROSITE" id="PS50893">
    <property type="entry name" value="ABC_TRANSPORTER_2"/>
    <property type="match status" value="1"/>
</dbReference>
<dbReference type="PANTHER" id="PTHR43820:SF6">
    <property type="entry name" value="ABC TRANSPORTER ATP-BINDING PROTEIN"/>
    <property type="match status" value="1"/>
</dbReference>
<evidence type="ECO:0000256" key="5">
    <source>
        <dbReference type="ARBA" id="ARBA00022970"/>
    </source>
</evidence>
<dbReference type="InterPro" id="IPR027417">
    <property type="entry name" value="P-loop_NTPase"/>
</dbReference>
<keyword evidence="8" id="KW-1185">Reference proteome</keyword>
<protein>
    <submittedName>
        <fullName evidence="7">ABC transporter ATP-binding protein</fullName>
    </submittedName>
</protein>
<evidence type="ECO:0000256" key="2">
    <source>
        <dbReference type="ARBA" id="ARBA00022448"/>
    </source>
</evidence>
<comment type="similarity">
    <text evidence="1">Belongs to the ABC transporter superfamily.</text>
</comment>
<dbReference type="Gene3D" id="3.40.50.300">
    <property type="entry name" value="P-loop containing nucleotide triphosphate hydrolases"/>
    <property type="match status" value="1"/>
</dbReference>
<name>A0ABZ0QQ31_9FIRM</name>
<proteinExistence type="inferred from homology"/>
<dbReference type="InterPro" id="IPR003593">
    <property type="entry name" value="AAA+_ATPase"/>
</dbReference>
<reference evidence="7 8" key="1">
    <citation type="submission" date="2023-08" db="EMBL/GenBank/DDBJ databases">
        <title>Genome sequence of Thermaerobacter compostii strain Ins1, a spore-forming filamentous bacterium isolated from a deep geothermal reservoir.</title>
        <authorList>
            <person name="Bregnard D."/>
            <person name="Gonzalez D."/>
            <person name="Junier P."/>
        </authorList>
    </citation>
    <scope>NUCLEOTIDE SEQUENCE [LARGE SCALE GENOMIC DNA]</scope>
    <source>
        <strain evidence="7 8">Ins1</strain>
    </source>
</reference>
<dbReference type="Proteomes" id="UP001304683">
    <property type="component" value="Chromosome"/>
</dbReference>
<evidence type="ECO:0000313" key="8">
    <source>
        <dbReference type="Proteomes" id="UP001304683"/>
    </source>
</evidence>
<dbReference type="InterPro" id="IPR030660">
    <property type="entry name" value="ABC_branched_ATPase_LivF/BraG"/>
</dbReference>
<dbReference type="EMBL" id="CP132508">
    <property type="protein sequence ID" value="WPD19603.1"/>
    <property type="molecule type" value="Genomic_DNA"/>
</dbReference>
<sequence length="242" mass="26191">MAMLELAGVHVFYGPIHALKGIDLTVDEGEIVALLGANGAGKSTTLRAISGLVRPHQGSIRFRGQDLLRLPAHRLPALGIAHAPEGRRIFGPLTVDENLTLGAYPQADRAAVEETRRWVFDLFPRLKERRRQLAGTMSGGEQQMLAIGRALMSRPRLLLLDEPSLGLAPLVVRQIFQTIREINRQGVTVLLVEQNARAALKLAHRAYVLETGSVALAGPAAELARDPRMQAAYLGGRAGRAG</sequence>
<evidence type="ECO:0000256" key="4">
    <source>
        <dbReference type="ARBA" id="ARBA00022840"/>
    </source>
</evidence>
<evidence type="ECO:0000313" key="7">
    <source>
        <dbReference type="EMBL" id="WPD19603.1"/>
    </source>
</evidence>
<dbReference type="SUPFAM" id="SSF52540">
    <property type="entry name" value="P-loop containing nucleoside triphosphate hydrolases"/>
    <property type="match status" value="1"/>
</dbReference>
<keyword evidence="2" id="KW-0813">Transport</keyword>
<evidence type="ECO:0000256" key="1">
    <source>
        <dbReference type="ARBA" id="ARBA00005417"/>
    </source>
</evidence>
<keyword evidence="5" id="KW-0029">Amino-acid transport</keyword>
<dbReference type="PANTHER" id="PTHR43820">
    <property type="entry name" value="HIGH-AFFINITY BRANCHED-CHAIN AMINO ACID TRANSPORT ATP-BINDING PROTEIN LIVF"/>
    <property type="match status" value="1"/>
</dbReference>
<dbReference type="PIRSF" id="PIRSF039137">
    <property type="entry name" value="ABC_branched_ATPase"/>
    <property type="match status" value="1"/>
</dbReference>
<accession>A0ABZ0QQ31</accession>
<dbReference type="GO" id="GO:0005524">
    <property type="term" value="F:ATP binding"/>
    <property type="evidence" value="ECO:0007669"/>
    <property type="project" value="UniProtKB-KW"/>
</dbReference>
<dbReference type="Pfam" id="PF00005">
    <property type="entry name" value="ABC_tran"/>
    <property type="match status" value="1"/>
</dbReference>
<gene>
    <name evidence="7" type="ORF">Q5761_02730</name>
</gene>
<feature type="domain" description="ABC transporter" evidence="6">
    <location>
        <begin position="4"/>
        <end position="236"/>
    </location>
</feature>
<evidence type="ECO:0000259" key="6">
    <source>
        <dbReference type="PROSITE" id="PS50893"/>
    </source>
</evidence>
<evidence type="ECO:0000256" key="3">
    <source>
        <dbReference type="ARBA" id="ARBA00022741"/>
    </source>
</evidence>
<keyword evidence="4 7" id="KW-0067">ATP-binding</keyword>
<organism evidence="7 8">
    <name type="scientific">Thermaerobacter composti</name>
    <dbReference type="NCBI Taxonomy" id="554949"/>
    <lineage>
        <taxon>Bacteria</taxon>
        <taxon>Bacillati</taxon>
        <taxon>Bacillota</taxon>
        <taxon>Clostridia</taxon>
        <taxon>Eubacteriales</taxon>
        <taxon>Clostridiales Family XVII. Incertae Sedis</taxon>
        <taxon>Thermaerobacter</taxon>
    </lineage>
</organism>
<dbReference type="SMART" id="SM00382">
    <property type="entry name" value="AAA"/>
    <property type="match status" value="1"/>
</dbReference>
<dbReference type="RefSeq" id="WP_318751107.1">
    <property type="nucleotide sequence ID" value="NZ_CP132508.1"/>
</dbReference>
<dbReference type="InterPro" id="IPR052156">
    <property type="entry name" value="BCAA_Transport_ATP-bd_LivF"/>
</dbReference>
<dbReference type="PROSITE" id="PS00211">
    <property type="entry name" value="ABC_TRANSPORTER_1"/>
    <property type="match status" value="1"/>
</dbReference>
<dbReference type="InterPro" id="IPR017871">
    <property type="entry name" value="ABC_transporter-like_CS"/>
</dbReference>